<feature type="transmembrane region" description="Helical" evidence="1">
    <location>
        <begin position="95"/>
        <end position="122"/>
    </location>
</feature>
<evidence type="ECO:0000256" key="1">
    <source>
        <dbReference type="SAM" id="Phobius"/>
    </source>
</evidence>
<dbReference type="PATRIC" id="fig|178901.14.peg.762"/>
<dbReference type="RefSeq" id="WP_156478043.1">
    <property type="nucleotide sequence ID" value="NZ_LHZX01000257.1"/>
</dbReference>
<keyword evidence="1" id="KW-0812">Transmembrane</keyword>
<sequence>MIPHPHLHPHHTATALWGLATDIVVIAALFYLLTRPWFAQSDRPHGRLWKSALLRYVYPRSVIQCCVLWIIVLSLDQMGFRFNPAVAIMVTMSVGGALTLVLGLTVVAFFVANVVIAAFLAVLRVRSPVLTAMALLPIPGIVFFLPFCGGDDSFAWVSIFALAALPPTVLWFWRVLRADVSAPLSPVVKGSVR</sequence>
<proteinExistence type="predicted"/>
<comment type="caution">
    <text evidence="2">The sequence shown here is derived from an EMBL/GenBank/DDBJ whole genome shotgun (WGS) entry which is preliminary data.</text>
</comment>
<gene>
    <name evidence="2" type="ORF">AD951_04460</name>
</gene>
<keyword evidence="1" id="KW-0472">Membrane</keyword>
<keyword evidence="1" id="KW-1133">Transmembrane helix</keyword>
<evidence type="ECO:0000313" key="3">
    <source>
        <dbReference type="Proteomes" id="UP000075377"/>
    </source>
</evidence>
<protein>
    <submittedName>
        <fullName evidence="2">Uncharacterized protein</fullName>
    </submittedName>
</protein>
<reference evidence="2 3" key="1">
    <citation type="submission" date="2015-06" db="EMBL/GenBank/DDBJ databases">
        <title>Improved classification and identification of acetic acid bacteria using matrix-assisted laser desorption/ionization time-of-flight mass spectrometry; Gluconobacter nephelii and Gluconobacter uchimurae are later heterotypic synonyms of Gluconobacter japonicus and Gluconobacter oxydans, respectively.</title>
        <authorList>
            <person name="Li L."/>
            <person name="Cleenwerck I."/>
            <person name="De Vuyst L."/>
            <person name="Vandamme P."/>
        </authorList>
    </citation>
    <scope>NUCLEOTIDE SEQUENCE [LARGE SCALE GENOMIC DNA]</scope>
    <source>
        <strain evidence="2 3">LMG 1699</strain>
    </source>
</reference>
<name>A0A149UQ19_9PROT</name>
<feature type="transmembrane region" description="Helical" evidence="1">
    <location>
        <begin position="53"/>
        <end position="75"/>
    </location>
</feature>
<accession>A0A149UQ19</accession>
<feature type="transmembrane region" description="Helical" evidence="1">
    <location>
        <begin position="15"/>
        <end position="33"/>
    </location>
</feature>
<dbReference type="EMBL" id="LHZX01000257">
    <property type="protein sequence ID" value="KXV69934.1"/>
    <property type="molecule type" value="Genomic_DNA"/>
</dbReference>
<organism evidence="2 3">
    <name type="scientific">Acetobacter malorum</name>
    <dbReference type="NCBI Taxonomy" id="178901"/>
    <lineage>
        <taxon>Bacteria</taxon>
        <taxon>Pseudomonadati</taxon>
        <taxon>Pseudomonadota</taxon>
        <taxon>Alphaproteobacteria</taxon>
        <taxon>Acetobacterales</taxon>
        <taxon>Acetobacteraceae</taxon>
        <taxon>Acetobacter</taxon>
    </lineage>
</organism>
<feature type="transmembrane region" description="Helical" evidence="1">
    <location>
        <begin position="153"/>
        <end position="173"/>
    </location>
</feature>
<dbReference type="AlphaFoldDB" id="A0A149UQ19"/>
<evidence type="ECO:0000313" key="2">
    <source>
        <dbReference type="EMBL" id="KXV69934.1"/>
    </source>
</evidence>
<dbReference type="Proteomes" id="UP000075377">
    <property type="component" value="Unassembled WGS sequence"/>
</dbReference>
<feature type="transmembrane region" description="Helical" evidence="1">
    <location>
        <begin position="129"/>
        <end position="147"/>
    </location>
</feature>